<dbReference type="Proteomes" id="UP001060085">
    <property type="component" value="Linkage Group LG02"/>
</dbReference>
<organism evidence="1 2">
    <name type="scientific">Catharanthus roseus</name>
    <name type="common">Madagascar periwinkle</name>
    <name type="synonym">Vinca rosea</name>
    <dbReference type="NCBI Taxonomy" id="4058"/>
    <lineage>
        <taxon>Eukaryota</taxon>
        <taxon>Viridiplantae</taxon>
        <taxon>Streptophyta</taxon>
        <taxon>Embryophyta</taxon>
        <taxon>Tracheophyta</taxon>
        <taxon>Spermatophyta</taxon>
        <taxon>Magnoliopsida</taxon>
        <taxon>eudicotyledons</taxon>
        <taxon>Gunneridae</taxon>
        <taxon>Pentapetalae</taxon>
        <taxon>asterids</taxon>
        <taxon>lamiids</taxon>
        <taxon>Gentianales</taxon>
        <taxon>Apocynaceae</taxon>
        <taxon>Rauvolfioideae</taxon>
        <taxon>Vinceae</taxon>
        <taxon>Catharanthinae</taxon>
        <taxon>Catharanthus</taxon>
    </lineage>
</organism>
<proteinExistence type="predicted"/>
<protein>
    <submittedName>
        <fullName evidence="1">Uncharacterized protein</fullName>
    </submittedName>
</protein>
<accession>A0ACC0BY34</accession>
<reference evidence="2" key="1">
    <citation type="journal article" date="2023" name="Nat. Plants">
        <title>Single-cell RNA sequencing provides a high-resolution roadmap for understanding the multicellular compartmentation of specialized metabolism.</title>
        <authorList>
            <person name="Sun S."/>
            <person name="Shen X."/>
            <person name="Li Y."/>
            <person name="Li Y."/>
            <person name="Wang S."/>
            <person name="Li R."/>
            <person name="Zhang H."/>
            <person name="Shen G."/>
            <person name="Guo B."/>
            <person name="Wei J."/>
            <person name="Xu J."/>
            <person name="St-Pierre B."/>
            <person name="Chen S."/>
            <person name="Sun C."/>
        </authorList>
    </citation>
    <scope>NUCLEOTIDE SEQUENCE [LARGE SCALE GENOMIC DNA]</scope>
</reference>
<name>A0ACC0BY34_CATRO</name>
<evidence type="ECO:0000313" key="2">
    <source>
        <dbReference type="Proteomes" id="UP001060085"/>
    </source>
</evidence>
<gene>
    <name evidence="1" type="ORF">M9H77_08520</name>
</gene>
<sequence length="171" mass="19667">MVKVKNANVGREKNYEEGGSSKSGRTRKGKGQREATETRKRREIAPSHRVDLSNMEVFQYFVLNFVRIGDHIGVGKIYNKRTFKIMGFSRNKKGMLVRGGQDDNDESDKDDEGNKGQEAMNADEEESEEEPEEETFRREMRQKKRQERAKEGQSSGSMSQLMEMIPPCKPQ</sequence>
<evidence type="ECO:0000313" key="1">
    <source>
        <dbReference type="EMBL" id="KAI5677570.1"/>
    </source>
</evidence>
<dbReference type="EMBL" id="CM044702">
    <property type="protein sequence ID" value="KAI5677570.1"/>
    <property type="molecule type" value="Genomic_DNA"/>
</dbReference>
<keyword evidence="2" id="KW-1185">Reference proteome</keyword>
<comment type="caution">
    <text evidence="1">The sequence shown here is derived from an EMBL/GenBank/DDBJ whole genome shotgun (WGS) entry which is preliminary data.</text>
</comment>